<dbReference type="PANTHER" id="PTHR43434:SF1">
    <property type="entry name" value="PHOSPHOGLYCOLATE PHOSPHATASE"/>
    <property type="match status" value="1"/>
</dbReference>
<reference evidence="3" key="1">
    <citation type="journal article" date="2019" name="Int. J. Syst. Evol. Microbiol.">
        <title>The Global Catalogue of Microorganisms (GCM) 10K type strain sequencing project: providing services to taxonomists for standard genome sequencing and annotation.</title>
        <authorList>
            <consortium name="The Broad Institute Genomics Platform"/>
            <consortium name="The Broad Institute Genome Sequencing Center for Infectious Disease"/>
            <person name="Wu L."/>
            <person name="Ma J."/>
        </authorList>
    </citation>
    <scope>NUCLEOTIDE SEQUENCE [LARGE SCALE GENOMIC DNA]</scope>
    <source>
        <strain evidence="3">JCM 18306</strain>
    </source>
</reference>
<dbReference type="PROSITE" id="PS50943">
    <property type="entry name" value="HTH_CROC1"/>
    <property type="match status" value="1"/>
</dbReference>
<dbReference type="Proteomes" id="UP001499878">
    <property type="component" value="Unassembled WGS sequence"/>
</dbReference>
<proteinExistence type="predicted"/>
<comment type="caution">
    <text evidence="2">The sequence shown here is derived from an EMBL/GenBank/DDBJ whole genome shotgun (WGS) entry which is preliminary data.</text>
</comment>
<dbReference type="SMART" id="SM00530">
    <property type="entry name" value="HTH_XRE"/>
    <property type="match status" value="2"/>
</dbReference>
<dbReference type="Pfam" id="PF13560">
    <property type="entry name" value="HTH_31"/>
    <property type="match status" value="1"/>
</dbReference>
<dbReference type="SUPFAM" id="SSF47413">
    <property type="entry name" value="lambda repressor-like DNA-binding domains"/>
    <property type="match status" value="1"/>
</dbReference>
<keyword evidence="3" id="KW-1185">Reference proteome</keyword>
<organism evidence="2 3">
    <name type="scientific">Streptomyces thinghirensis</name>
    <dbReference type="NCBI Taxonomy" id="551547"/>
    <lineage>
        <taxon>Bacteria</taxon>
        <taxon>Bacillati</taxon>
        <taxon>Actinomycetota</taxon>
        <taxon>Actinomycetes</taxon>
        <taxon>Kitasatosporales</taxon>
        <taxon>Streptomycetaceae</taxon>
        <taxon>Streptomyces</taxon>
    </lineage>
</organism>
<gene>
    <name evidence="2" type="ORF">GCM10023323_75650</name>
</gene>
<dbReference type="Pfam" id="PF13419">
    <property type="entry name" value="HAD_2"/>
    <property type="match status" value="1"/>
</dbReference>
<evidence type="ECO:0000313" key="2">
    <source>
        <dbReference type="EMBL" id="GAA5217684.1"/>
    </source>
</evidence>
<dbReference type="Gene3D" id="3.40.50.1000">
    <property type="entry name" value="HAD superfamily/HAD-like"/>
    <property type="match status" value="1"/>
</dbReference>
<accession>A0ABP9TGD5</accession>
<evidence type="ECO:0000259" key="1">
    <source>
        <dbReference type="PROSITE" id="PS50943"/>
    </source>
</evidence>
<dbReference type="InterPro" id="IPR036412">
    <property type="entry name" value="HAD-like_sf"/>
</dbReference>
<sequence length="589" mass="64374">MARGLALMFSGARLRQARSQSAHGALSAAELGDRVGASKAQILAYESGRRVPDPPRIRRLAEALGVHPLQLANQNGFENWELADLRRANGLRASDLCEQLGLKLHSYRRLETQGLTAEGRYGLTPRLAAVLGVSMRALERHIGNVPAVRQRLDEVGGTVTALLERHLAPSRTDVPEAADEPVKEIAACYARPAATVVRILRQETRALRERRRRQAVEAAAAYYGPTAEQQQRARRRMENEDAQIGQLIASLPQRMDVFFRAQLSPESWETLCRLHLARSDERTLSLLSPLLAGNTALTPMVRPVPGTAAEHQGSLYDIARDGQHHYVNFKNWYEALYPWVEDSLRHSARLTTASNPPEQIWLRQCFAQSQTILFSFDGILCKLFADNVRSVSGQLAQVADSLHLRPESSSTADPVALLRSVVDCGSPDQIRYLDGVLTTYETNAARHAEPLPGAAQLLGALSRGPWRLAVVTDHASAAVQTFLAHLGPGRESVPQLGVFGRPTDPRLMKPHPHAVALATSRLGGDRARTLLIGESLADALAARAAGVQFIGVATHQRHARMLKEAGATNVVNTLATLLAAVSRLNESHE</sequence>
<evidence type="ECO:0000313" key="3">
    <source>
        <dbReference type="Proteomes" id="UP001499878"/>
    </source>
</evidence>
<dbReference type="InterPro" id="IPR023214">
    <property type="entry name" value="HAD_sf"/>
</dbReference>
<dbReference type="InterPro" id="IPR050155">
    <property type="entry name" value="HAD-like_hydrolase_sf"/>
</dbReference>
<dbReference type="CDD" id="cd00093">
    <property type="entry name" value="HTH_XRE"/>
    <property type="match status" value="2"/>
</dbReference>
<feature type="domain" description="HTH cro/C1-type" evidence="1">
    <location>
        <begin position="14"/>
        <end position="71"/>
    </location>
</feature>
<dbReference type="InterPro" id="IPR001387">
    <property type="entry name" value="Cro/C1-type_HTH"/>
</dbReference>
<protein>
    <recommendedName>
        <fullName evidence="1">HTH cro/C1-type domain-containing protein</fullName>
    </recommendedName>
</protein>
<dbReference type="SUPFAM" id="SSF56784">
    <property type="entry name" value="HAD-like"/>
    <property type="match status" value="1"/>
</dbReference>
<dbReference type="InterPro" id="IPR041492">
    <property type="entry name" value="HAD_2"/>
</dbReference>
<name>A0ABP9TGD5_9ACTN</name>
<dbReference type="InterPro" id="IPR010982">
    <property type="entry name" value="Lambda_DNA-bd_dom_sf"/>
</dbReference>
<dbReference type="PANTHER" id="PTHR43434">
    <property type="entry name" value="PHOSPHOGLYCOLATE PHOSPHATASE"/>
    <property type="match status" value="1"/>
</dbReference>
<dbReference type="EMBL" id="BAABJR010000034">
    <property type="protein sequence ID" value="GAA5217684.1"/>
    <property type="molecule type" value="Genomic_DNA"/>
</dbReference>
<dbReference type="Gene3D" id="1.10.260.40">
    <property type="entry name" value="lambda repressor-like DNA-binding domains"/>
    <property type="match status" value="1"/>
</dbReference>